<proteinExistence type="predicted"/>
<dbReference type="PANTHER" id="PTHR31252">
    <property type="entry name" value="DUF4419 DOMAIN-CONTAINING PROTEIN"/>
    <property type="match status" value="1"/>
</dbReference>
<comment type="caution">
    <text evidence="2">The sequence shown here is derived from an EMBL/GenBank/DDBJ whole genome shotgun (WGS) entry which is preliminary data.</text>
</comment>
<evidence type="ECO:0000256" key="1">
    <source>
        <dbReference type="SAM" id="MobiDB-lite"/>
    </source>
</evidence>
<dbReference type="Proteomes" id="UP001480595">
    <property type="component" value="Unassembled WGS sequence"/>
</dbReference>
<evidence type="ECO:0008006" key="4">
    <source>
        <dbReference type="Google" id="ProtNLM"/>
    </source>
</evidence>
<dbReference type="PANTHER" id="PTHR31252:SF11">
    <property type="entry name" value="DUF4419 DOMAIN-CONTAINING PROTEIN"/>
    <property type="match status" value="1"/>
</dbReference>
<feature type="compositionally biased region" description="Polar residues" evidence="1">
    <location>
        <begin position="425"/>
        <end position="434"/>
    </location>
</feature>
<evidence type="ECO:0000313" key="2">
    <source>
        <dbReference type="EMBL" id="KAK8078860.1"/>
    </source>
</evidence>
<sequence>MPAIIRPKPGPAGTTRHSPVADGRALLYNISNPDSDRKVLNTSVSEADRGAVVPYKSGFIETILRAWQQDMHLELRPDDVWLGVLTQPSFFVNGQGRAEALRPHSVAHEGQDHLVFVCEDSTAIEDVDVAVLTESLVGLARDRLADPGLADWLLPVFTTTLAHDRTVAAAVFLGTIRQYFRYDAVLCCGFPSVTLHGERGDWVALAAGVARLAEFAACLDDDEADADSLRQWSRCLGVAVGRMVDSFDRPDDADVRDFWMRVCHSAGEGGTGEAVTLSGWLTAFAWWRADGARQRPYTEAELTEIRQLRGGPDDGPSTLELGGVKFPVINQKELPAGMTRTPITFSHGVAGTDATLLAGSSGMRLMDETRSRARPFSSWWLLGSPAKRRRLTGSASGPTGVREGLVPRAPYLEKPQWKKKKALSTADSQAVTGP</sequence>
<protein>
    <recommendedName>
        <fullName evidence="4">DUF4419 domain-containing protein</fullName>
    </recommendedName>
</protein>
<dbReference type="EMBL" id="JAQQWL010000003">
    <property type="protein sequence ID" value="KAK8078860.1"/>
    <property type="molecule type" value="Genomic_DNA"/>
</dbReference>
<dbReference type="RefSeq" id="XP_066719931.1">
    <property type="nucleotide sequence ID" value="XM_066854076.1"/>
</dbReference>
<name>A0ABR1W8N0_9PEZI</name>
<gene>
    <name evidence="2" type="ORF">PG994_002667</name>
</gene>
<accession>A0ABR1W8N0</accession>
<dbReference type="Pfam" id="PF14388">
    <property type="entry name" value="DUF4419"/>
    <property type="match status" value="1"/>
</dbReference>
<organism evidence="2 3">
    <name type="scientific">Apiospora phragmitis</name>
    <dbReference type="NCBI Taxonomy" id="2905665"/>
    <lineage>
        <taxon>Eukaryota</taxon>
        <taxon>Fungi</taxon>
        <taxon>Dikarya</taxon>
        <taxon>Ascomycota</taxon>
        <taxon>Pezizomycotina</taxon>
        <taxon>Sordariomycetes</taxon>
        <taxon>Xylariomycetidae</taxon>
        <taxon>Amphisphaeriales</taxon>
        <taxon>Apiosporaceae</taxon>
        <taxon>Apiospora</taxon>
    </lineage>
</organism>
<feature type="region of interest" description="Disordered" evidence="1">
    <location>
        <begin position="389"/>
        <end position="434"/>
    </location>
</feature>
<dbReference type="InterPro" id="IPR025533">
    <property type="entry name" value="DUF4419"/>
</dbReference>
<reference evidence="2 3" key="1">
    <citation type="submission" date="2023-01" db="EMBL/GenBank/DDBJ databases">
        <title>Analysis of 21 Apiospora genomes using comparative genomics revels a genus with tremendous synthesis potential of carbohydrate active enzymes and secondary metabolites.</title>
        <authorList>
            <person name="Sorensen T."/>
        </authorList>
    </citation>
    <scope>NUCLEOTIDE SEQUENCE [LARGE SCALE GENOMIC DNA]</scope>
    <source>
        <strain evidence="2 3">CBS 135458</strain>
    </source>
</reference>
<keyword evidence="3" id="KW-1185">Reference proteome</keyword>
<evidence type="ECO:0000313" key="3">
    <source>
        <dbReference type="Proteomes" id="UP001480595"/>
    </source>
</evidence>
<dbReference type="GeneID" id="92087139"/>